<feature type="modified residue" description="4-aspartylphosphate" evidence="2">
    <location>
        <position position="52"/>
    </location>
</feature>
<dbReference type="PROSITE" id="PS50110">
    <property type="entry name" value="RESPONSE_REGULATORY"/>
    <property type="match status" value="1"/>
</dbReference>
<dbReference type="InterPro" id="IPR001789">
    <property type="entry name" value="Sig_transdc_resp-reg_receiver"/>
</dbReference>
<dbReference type="EMBL" id="JACXWA010000081">
    <property type="protein sequence ID" value="MBD3870685.1"/>
    <property type="molecule type" value="Genomic_DNA"/>
</dbReference>
<gene>
    <name evidence="4" type="ORF">IFJ97_04925</name>
</gene>
<dbReference type="AlphaFoldDB" id="A0A8J6YBH2"/>
<dbReference type="SMART" id="SM00448">
    <property type="entry name" value="REC"/>
    <property type="match status" value="1"/>
</dbReference>
<dbReference type="Proteomes" id="UP000598633">
    <property type="component" value="Unassembled WGS sequence"/>
</dbReference>
<name>A0A8J6YBH2_9BACT</name>
<dbReference type="InterPro" id="IPR011006">
    <property type="entry name" value="CheY-like_superfamily"/>
</dbReference>
<dbReference type="PANTHER" id="PTHR44591">
    <property type="entry name" value="STRESS RESPONSE REGULATOR PROTEIN 1"/>
    <property type="match status" value="1"/>
</dbReference>
<reference evidence="4 5" key="1">
    <citation type="submission" date="2020-08" db="EMBL/GenBank/DDBJ databases">
        <title>Acidobacteriota in marine sediments use diverse sulfur dissimilation pathways.</title>
        <authorList>
            <person name="Wasmund K."/>
        </authorList>
    </citation>
    <scope>NUCLEOTIDE SEQUENCE [LARGE SCALE GENOMIC DNA]</scope>
    <source>
        <strain evidence="4">MAG AM3-A</strain>
    </source>
</reference>
<evidence type="ECO:0000313" key="5">
    <source>
        <dbReference type="Proteomes" id="UP000598633"/>
    </source>
</evidence>
<dbReference type="Pfam" id="PF00072">
    <property type="entry name" value="Response_reg"/>
    <property type="match status" value="1"/>
</dbReference>
<dbReference type="PANTHER" id="PTHR44591:SF3">
    <property type="entry name" value="RESPONSE REGULATORY DOMAIN-CONTAINING PROTEIN"/>
    <property type="match status" value="1"/>
</dbReference>
<accession>A0A8J6YBH2</accession>
<organism evidence="4 5">
    <name type="scientific">Candidatus Sulfomarinibacter kjeldsenii</name>
    <dbReference type="NCBI Taxonomy" id="2885994"/>
    <lineage>
        <taxon>Bacteria</taxon>
        <taxon>Pseudomonadati</taxon>
        <taxon>Acidobacteriota</taxon>
        <taxon>Thermoanaerobaculia</taxon>
        <taxon>Thermoanaerobaculales</taxon>
        <taxon>Candidatus Sulfomarinibacteraceae</taxon>
        <taxon>Candidatus Sulfomarinibacter</taxon>
    </lineage>
</organism>
<feature type="domain" description="Response regulatory" evidence="3">
    <location>
        <begin position="3"/>
        <end position="119"/>
    </location>
</feature>
<sequence>MARVFVVDDEPDMVDLLATILKSDGLEVDTDTDGRSALARLLADPPDLVLLDLMMPDLDGMELLKLLRLDAKGANVPVLVVSARSGHQDQLGTLQLGANAYICKPFSPRELVRQVRQLLETSEVETNA</sequence>
<evidence type="ECO:0000259" key="3">
    <source>
        <dbReference type="PROSITE" id="PS50110"/>
    </source>
</evidence>
<protein>
    <submittedName>
        <fullName evidence="4">Response regulator</fullName>
    </submittedName>
</protein>
<evidence type="ECO:0000313" key="4">
    <source>
        <dbReference type="EMBL" id="MBD3870685.1"/>
    </source>
</evidence>
<comment type="caution">
    <text evidence="4">The sequence shown here is derived from an EMBL/GenBank/DDBJ whole genome shotgun (WGS) entry which is preliminary data.</text>
</comment>
<evidence type="ECO:0000256" key="1">
    <source>
        <dbReference type="ARBA" id="ARBA00022553"/>
    </source>
</evidence>
<dbReference type="GO" id="GO:0000160">
    <property type="term" value="P:phosphorelay signal transduction system"/>
    <property type="evidence" value="ECO:0007669"/>
    <property type="project" value="InterPro"/>
</dbReference>
<proteinExistence type="predicted"/>
<dbReference type="SUPFAM" id="SSF52172">
    <property type="entry name" value="CheY-like"/>
    <property type="match status" value="1"/>
</dbReference>
<dbReference type="InterPro" id="IPR050595">
    <property type="entry name" value="Bact_response_regulator"/>
</dbReference>
<evidence type="ECO:0000256" key="2">
    <source>
        <dbReference type="PROSITE-ProRule" id="PRU00169"/>
    </source>
</evidence>
<keyword evidence="1 2" id="KW-0597">Phosphoprotein</keyword>
<dbReference type="Gene3D" id="3.40.50.2300">
    <property type="match status" value="1"/>
</dbReference>